<evidence type="ECO:0000256" key="6">
    <source>
        <dbReference type="ARBA" id="ARBA00012331"/>
    </source>
</evidence>
<keyword evidence="12" id="KW-1185">Reference proteome</keyword>
<dbReference type="PROSITE" id="PS00901">
    <property type="entry name" value="CYS_SYNTHASE"/>
    <property type="match status" value="1"/>
</dbReference>
<dbReference type="InterPro" id="IPR050214">
    <property type="entry name" value="Cys_Synth/Cystath_Beta-Synth"/>
</dbReference>
<dbReference type="SUPFAM" id="SSF53686">
    <property type="entry name" value="Tryptophan synthase beta subunit-like PLP-dependent enzymes"/>
    <property type="match status" value="1"/>
</dbReference>
<comment type="similarity">
    <text evidence="4">Belongs to the cysteine synthase/cystathionine beta-synthase family. SbnA subfamily.</text>
</comment>
<dbReference type="EC" id="2.5.1.140" evidence="6"/>
<evidence type="ECO:0000256" key="7">
    <source>
        <dbReference type="ARBA" id="ARBA00016985"/>
    </source>
</evidence>
<evidence type="ECO:0000259" key="10">
    <source>
        <dbReference type="Pfam" id="PF00291"/>
    </source>
</evidence>
<name>A0ABR5ARW8_BACBA</name>
<comment type="function">
    <text evidence="2">Catalyzes the synthesis of N-((2S)-2-amino-2-carboxyethyl)-L-glutamate (ACEGA) from O-phospho-L-serine and L-glutamate. Involved in the biosynthesis of L-2,3-diaminopropionic acid (L-Dap), a precursor of staphyloferrin B and antibiotics.</text>
</comment>
<sequence>MIELLNQSFGKEGRVADSIVSCIGNTPLIQLSRLFSQNNVEVLAKLELMNPGGSMKDRSARFIIEQGLREGLIQRNSHIIESTSGNFGIALAMVCKSYGLTFTAVVDPKITKANLTILKLLGARIEMVDEPDDQGGYLKTRIARVQQLLRSHPKAYWINQYANEWNWQAYYQDTADEMVKQINGPIDYLIAAVSTTGSILGCARRIRQDHPNVKVIAVDAVGSVIFGAPAAKRELPGIGSSRIPELLNEEEIDEIIYVNDMESAQGCRDLLSKEGIFAGGSSGSVVAALKKIIPDLKSSSRILTILPDRGERYLDSVYSEEWVQNLSQNTTTN</sequence>
<accession>A0ABR5ARW8</accession>
<dbReference type="Pfam" id="PF00291">
    <property type="entry name" value="PALP"/>
    <property type="match status" value="1"/>
</dbReference>
<evidence type="ECO:0000256" key="9">
    <source>
        <dbReference type="ARBA" id="ARBA00022898"/>
    </source>
</evidence>
<dbReference type="NCBIfam" id="TIGR03945">
    <property type="entry name" value="PLP_SbnA_fam"/>
    <property type="match status" value="1"/>
</dbReference>
<evidence type="ECO:0000256" key="2">
    <source>
        <dbReference type="ARBA" id="ARBA00004056"/>
    </source>
</evidence>
<evidence type="ECO:0000256" key="3">
    <source>
        <dbReference type="ARBA" id="ARBA00004924"/>
    </source>
</evidence>
<evidence type="ECO:0000256" key="1">
    <source>
        <dbReference type="ARBA" id="ARBA00001933"/>
    </source>
</evidence>
<dbReference type="InterPro" id="IPR023927">
    <property type="entry name" value="SbnA"/>
</dbReference>
<keyword evidence="9" id="KW-0663">Pyridoxal phosphate</keyword>
<comment type="caution">
    <text evidence="11">The sequence shown here is derived from an EMBL/GenBank/DDBJ whole genome shotgun (WGS) entry which is preliminary data.</text>
</comment>
<protein>
    <recommendedName>
        <fullName evidence="7">N-(2-amino-2-carboxyethyl)-L-glutamate synthase</fullName>
        <ecNumber evidence="6">2.5.1.140</ecNumber>
    </recommendedName>
</protein>
<dbReference type="InterPro" id="IPR001216">
    <property type="entry name" value="P-phosphate_BS"/>
</dbReference>
<evidence type="ECO:0000313" key="11">
    <source>
        <dbReference type="EMBL" id="KIL77394.1"/>
    </source>
</evidence>
<dbReference type="Proteomes" id="UP000031982">
    <property type="component" value="Unassembled WGS sequence"/>
</dbReference>
<dbReference type="CDD" id="cd01561">
    <property type="entry name" value="CBS_like"/>
    <property type="match status" value="1"/>
</dbReference>
<evidence type="ECO:0000256" key="5">
    <source>
        <dbReference type="ARBA" id="ARBA00011738"/>
    </source>
</evidence>
<dbReference type="Gene3D" id="3.40.50.1100">
    <property type="match status" value="2"/>
</dbReference>
<comment type="subunit">
    <text evidence="5">Homodimer.</text>
</comment>
<dbReference type="RefSeq" id="WP_052477352.1">
    <property type="nucleotide sequence ID" value="NZ_CP082364.1"/>
</dbReference>
<dbReference type="PANTHER" id="PTHR10314">
    <property type="entry name" value="CYSTATHIONINE BETA-SYNTHASE"/>
    <property type="match status" value="1"/>
</dbReference>
<reference evidence="11 12" key="1">
    <citation type="submission" date="2015-01" db="EMBL/GenBank/DDBJ databases">
        <title>Genome Assembly of Bacillus badius MTCC 1458.</title>
        <authorList>
            <person name="Verma A."/>
            <person name="Khatri I."/>
            <person name="Mual P."/>
            <person name="Subramanian S."/>
            <person name="Krishnamurthi S."/>
        </authorList>
    </citation>
    <scope>NUCLEOTIDE SEQUENCE [LARGE SCALE GENOMIC DNA]</scope>
    <source>
        <strain evidence="11 12">MTCC 1458</strain>
    </source>
</reference>
<comment type="cofactor">
    <cofactor evidence="1">
        <name>pyridoxal 5'-phosphate</name>
        <dbReference type="ChEBI" id="CHEBI:597326"/>
    </cofactor>
</comment>
<gene>
    <name evidence="11" type="ORF">SD77_1380</name>
</gene>
<evidence type="ECO:0000256" key="4">
    <source>
        <dbReference type="ARBA" id="ARBA00008519"/>
    </source>
</evidence>
<dbReference type="InterPro" id="IPR036052">
    <property type="entry name" value="TrpB-like_PALP_sf"/>
</dbReference>
<feature type="domain" description="Tryptophan synthase beta chain-like PALP" evidence="10">
    <location>
        <begin position="22"/>
        <end position="308"/>
    </location>
</feature>
<evidence type="ECO:0000313" key="12">
    <source>
        <dbReference type="Proteomes" id="UP000031982"/>
    </source>
</evidence>
<evidence type="ECO:0000256" key="8">
    <source>
        <dbReference type="ARBA" id="ARBA00022679"/>
    </source>
</evidence>
<keyword evidence="8" id="KW-0808">Transferase</keyword>
<dbReference type="InterPro" id="IPR001926">
    <property type="entry name" value="TrpB-like_PALP"/>
</dbReference>
<dbReference type="EMBL" id="JXLP01000014">
    <property type="protein sequence ID" value="KIL77394.1"/>
    <property type="molecule type" value="Genomic_DNA"/>
</dbReference>
<organism evidence="11 12">
    <name type="scientific">Bacillus badius</name>
    <dbReference type="NCBI Taxonomy" id="1455"/>
    <lineage>
        <taxon>Bacteria</taxon>
        <taxon>Bacillati</taxon>
        <taxon>Bacillota</taxon>
        <taxon>Bacilli</taxon>
        <taxon>Bacillales</taxon>
        <taxon>Bacillaceae</taxon>
        <taxon>Pseudobacillus</taxon>
    </lineage>
</organism>
<proteinExistence type="inferred from homology"/>
<comment type="pathway">
    <text evidence="3">Siderophore biosynthesis.</text>
</comment>